<dbReference type="Proteomes" id="UP001243330">
    <property type="component" value="Unassembled WGS sequence"/>
</dbReference>
<dbReference type="EMBL" id="JAQOWY010000104">
    <property type="protein sequence ID" value="KAK1851082.1"/>
    <property type="molecule type" value="Genomic_DNA"/>
</dbReference>
<feature type="transmembrane region" description="Helical" evidence="1">
    <location>
        <begin position="21"/>
        <end position="41"/>
    </location>
</feature>
<dbReference type="AlphaFoldDB" id="A0AAD9ANY4"/>
<accession>A0AAD9ANY4</accession>
<protein>
    <recommendedName>
        <fullName evidence="2">DUF6536 domain-containing protein</fullName>
    </recommendedName>
</protein>
<gene>
    <name evidence="3" type="ORF">CCHR01_06310</name>
</gene>
<dbReference type="PANTHER" id="PTHR35395:SF1">
    <property type="entry name" value="DUF6536 DOMAIN-CONTAINING PROTEIN"/>
    <property type="match status" value="1"/>
</dbReference>
<evidence type="ECO:0000313" key="4">
    <source>
        <dbReference type="Proteomes" id="UP001243330"/>
    </source>
</evidence>
<keyword evidence="1" id="KW-0812">Transmembrane</keyword>
<feature type="transmembrane region" description="Helical" evidence="1">
    <location>
        <begin position="402"/>
        <end position="424"/>
    </location>
</feature>
<keyword evidence="1" id="KW-0472">Membrane</keyword>
<feature type="transmembrane region" description="Helical" evidence="1">
    <location>
        <begin position="124"/>
        <end position="148"/>
    </location>
</feature>
<organism evidence="3 4">
    <name type="scientific">Colletotrichum chrysophilum</name>
    <dbReference type="NCBI Taxonomy" id="1836956"/>
    <lineage>
        <taxon>Eukaryota</taxon>
        <taxon>Fungi</taxon>
        <taxon>Dikarya</taxon>
        <taxon>Ascomycota</taxon>
        <taxon>Pezizomycotina</taxon>
        <taxon>Sordariomycetes</taxon>
        <taxon>Hypocreomycetidae</taxon>
        <taxon>Glomerellales</taxon>
        <taxon>Glomerellaceae</taxon>
        <taxon>Colletotrichum</taxon>
        <taxon>Colletotrichum gloeosporioides species complex</taxon>
    </lineage>
</organism>
<sequence length="473" mass="53123">MQLPRWARLPAGWRRLAIVNMVLMSVALVIMISISLAAFLVTGDFKQTWIFHTTKCLDISTPNTLVHLLLNALSTIVLASSNFLMQICNAPSRQEIDKTHAKQDWLDIGIPSWRNAFRISWFKFVAWSILFLTSIPIHMIFNSSVILLDNRMGDYRMTIATQGYFEGAAYIPPGASLVNSPPLTTYFNNSDQYQPPGLGNSSLIPDIQPHTDNQSITHAQYLASTATNAQGWKMMDVSACLGMYTEKSCYGLRDYRDVVIIVEGPGWDDPHLWNSSEAPHQISQTATSEKNPVFISTQCRMFGELQDFTPYCRSDCNSIIPNMSPAENNWLFNISNWSQLGELNWFRWKASLYPGGENLLGFVSEHGLEHYNWKLGKSTFKISHCMAEPRISDCSFAVSKPLFLVLIVSIGLKLIVCAIVIWTLGPEESLVTPGDVIASFLSSPNNNKCVRGPMTQMQIRTNRRKVGHQSLSN</sequence>
<feature type="domain" description="DUF6536" evidence="2">
    <location>
        <begin position="13"/>
        <end position="163"/>
    </location>
</feature>
<comment type="caution">
    <text evidence="3">The sequence shown here is derived from an EMBL/GenBank/DDBJ whole genome shotgun (WGS) entry which is preliminary data.</text>
</comment>
<dbReference type="InterPro" id="IPR046623">
    <property type="entry name" value="DUF6536"/>
</dbReference>
<evidence type="ECO:0000259" key="2">
    <source>
        <dbReference type="Pfam" id="PF20163"/>
    </source>
</evidence>
<dbReference type="PANTHER" id="PTHR35395">
    <property type="entry name" value="DUF6536 DOMAIN-CONTAINING PROTEIN"/>
    <property type="match status" value="1"/>
</dbReference>
<keyword evidence="4" id="KW-1185">Reference proteome</keyword>
<proteinExistence type="predicted"/>
<keyword evidence="1" id="KW-1133">Transmembrane helix</keyword>
<dbReference type="Pfam" id="PF20163">
    <property type="entry name" value="DUF6536"/>
    <property type="match status" value="1"/>
</dbReference>
<evidence type="ECO:0000256" key="1">
    <source>
        <dbReference type="SAM" id="Phobius"/>
    </source>
</evidence>
<evidence type="ECO:0000313" key="3">
    <source>
        <dbReference type="EMBL" id="KAK1851082.1"/>
    </source>
</evidence>
<name>A0AAD9ANY4_9PEZI</name>
<reference evidence="3" key="1">
    <citation type="submission" date="2023-01" db="EMBL/GenBank/DDBJ databases">
        <title>Colletotrichum chrysophilum M932 genome sequence.</title>
        <authorList>
            <person name="Baroncelli R."/>
        </authorList>
    </citation>
    <scope>NUCLEOTIDE SEQUENCE</scope>
    <source>
        <strain evidence="3">M932</strain>
    </source>
</reference>